<dbReference type="EMBL" id="JAVXUP010000852">
    <property type="protein sequence ID" value="KAK3019813.1"/>
    <property type="molecule type" value="Genomic_DNA"/>
</dbReference>
<dbReference type="Gene3D" id="1.10.630.10">
    <property type="entry name" value="Cytochrome P450"/>
    <property type="match status" value="2"/>
</dbReference>
<keyword evidence="7" id="KW-1133">Transmembrane helix</keyword>
<feature type="binding site" description="axial binding residue" evidence="12">
    <location>
        <position position="649"/>
    </location>
    <ligand>
        <name>heme</name>
        <dbReference type="ChEBI" id="CHEBI:30413"/>
    </ligand>
    <ligandPart>
        <name>Fe</name>
        <dbReference type="ChEBI" id="CHEBI:18248"/>
    </ligandPart>
</feature>
<proteinExistence type="inferred from homology"/>
<evidence type="ECO:0000256" key="11">
    <source>
        <dbReference type="ARBA" id="ARBA00023136"/>
    </source>
</evidence>
<evidence type="ECO:0000256" key="1">
    <source>
        <dbReference type="ARBA" id="ARBA00001971"/>
    </source>
</evidence>
<keyword evidence="11" id="KW-0472">Membrane</keyword>
<dbReference type="GO" id="GO:0005506">
    <property type="term" value="F:iron ion binding"/>
    <property type="evidence" value="ECO:0007669"/>
    <property type="project" value="InterPro"/>
</dbReference>
<gene>
    <name evidence="13" type="ORF">RJ639_004806</name>
</gene>
<dbReference type="Proteomes" id="UP001188597">
    <property type="component" value="Unassembled WGS sequence"/>
</dbReference>
<dbReference type="PRINTS" id="PR00385">
    <property type="entry name" value="P450"/>
</dbReference>
<comment type="cofactor">
    <cofactor evidence="1 12">
        <name>heme</name>
        <dbReference type="ChEBI" id="CHEBI:30413"/>
    </cofactor>
</comment>
<evidence type="ECO:0000313" key="14">
    <source>
        <dbReference type="Proteomes" id="UP001188597"/>
    </source>
</evidence>
<name>A0AA89AYV9_9ASTE</name>
<dbReference type="PANTHER" id="PTHR47955:SF22">
    <property type="entry name" value="CYTOCHROME P450 83B1-LIKE"/>
    <property type="match status" value="1"/>
</dbReference>
<reference evidence="13" key="1">
    <citation type="submission" date="2022-12" db="EMBL/GenBank/DDBJ databases">
        <title>Draft genome assemblies for two species of Escallonia (Escalloniales).</title>
        <authorList>
            <person name="Chanderbali A."/>
            <person name="Dervinis C."/>
            <person name="Anghel I."/>
            <person name="Soltis D."/>
            <person name="Soltis P."/>
            <person name="Zapata F."/>
        </authorList>
    </citation>
    <scope>NUCLEOTIDE SEQUENCE</scope>
    <source>
        <strain evidence="13">UCBG64.0493</strain>
        <tissue evidence="13">Leaf</tissue>
    </source>
</reference>
<dbReference type="InterPro" id="IPR017972">
    <property type="entry name" value="Cyt_P450_CS"/>
</dbReference>
<keyword evidence="14" id="KW-1185">Reference proteome</keyword>
<comment type="similarity">
    <text evidence="3">Belongs to the cytochrome P450 family.</text>
</comment>
<keyword evidence="4 12" id="KW-0349">Heme</keyword>
<organism evidence="13 14">
    <name type="scientific">Escallonia herrerae</name>
    <dbReference type="NCBI Taxonomy" id="1293975"/>
    <lineage>
        <taxon>Eukaryota</taxon>
        <taxon>Viridiplantae</taxon>
        <taxon>Streptophyta</taxon>
        <taxon>Embryophyta</taxon>
        <taxon>Tracheophyta</taxon>
        <taxon>Spermatophyta</taxon>
        <taxon>Magnoliopsida</taxon>
        <taxon>eudicotyledons</taxon>
        <taxon>Gunneridae</taxon>
        <taxon>Pentapetalae</taxon>
        <taxon>asterids</taxon>
        <taxon>campanulids</taxon>
        <taxon>Escalloniales</taxon>
        <taxon>Escalloniaceae</taxon>
        <taxon>Escallonia</taxon>
    </lineage>
</organism>
<dbReference type="InterPro" id="IPR001128">
    <property type="entry name" value="Cyt_P450"/>
</dbReference>
<evidence type="ECO:0000256" key="12">
    <source>
        <dbReference type="PIRSR" id="PIRSR602401-1"/>
    </source>
</evidence>
<dbReference type="GO" id="GO:0004497">
    <property type="term" value="F:monooxygenase activity"/>
    <property type="evidence" value="ECO:0007669"/>
    <property type="project" value="UniProtKB-KW"/>
</dbReference>
<dbReference type="FunFam" id="1.10.630.10:FF:000011">
    <property type="entry name" value="Cytochrome P450 83B1"/>
    <property type="match status" value="1"/>
</dbReference>
<dbReference type="GO" id="GO:0020037">
    <property type="term" value="F:heme binding"/>
    <property type="evidence" value="ECO:0007669"/>
    <property type="project" value="InterPro"/>
</dbReference>
<dbReference type="AlphaFoldDB" id="A0AA89AYV9"/>
<evidence type="ECO:0000256" key="3">
    <source>
        <dbReference type="ARBA" id="ARBA00010617"/>
    </source>
</evidence>
<dbReference type="GO" id="GO:0016020">
    <property type="term" value="C:membrane"/>
    <property type="evidence" value="ECO:0007669"/>
    <property type="project" value="UniProtKB-SubCell"/>
</dbReference>
<dbReference type="CDD" id="cd11072">
    <property type="entry name" value="CYP71-like"/>
    <property type="match status" value="1"/>
</dbReference>
<dbReference type="PRINTS" id="PR00463">
    <property type="entry name" value="EP450I"/>
</dbReference>
<evidence type="ECO:0000256" key="2">
    <source>
        <dbReference type="ARBA" id="ARBA00004167"/>
    </source>
</evidence>
<sequence>MVIIPLLLLLLLPVFLLFFIPKWRRNKGIRHPPGPPGLPFIGNLHQLDNSDFQRYLWRLSKKYGPIMSLRLGFVPALVISSAKMAKEVLKTNDLAFCSRPALFGQQKLSYNGLDVALSPYNDYWREMRKICTLHLFSSRRVQSARWIRQDEVSQMIKNISQLAGSSELTDLSETLMILTCTIVCRVAFGKKYDGEGHESRRFYKLFHECQAVMASFYVSDHFPLMGWFDKLTGINKGIRHPPGPPGLPFIGNLHQLDNSDFQRYLWRLSKKYGPIMSLRLGFVPALVISSAKMAKEVLKTNDLAFCSRPALFGQQKLSYNGLDVALSPYNDYWREMRKICTLHLFSSRRVQSARWIRQDEVSQMIKNISQLAGSSELTDLSETLMILTCTIVCRVAFGKKYDGEGHESRRFYKLFHECQAVMASFYVSDHFPLMGWFDKLTGMCARLERNFEDMDVFYQELIDEHRNPDRPESMQDDFIDILLQLEKDGLSSIHLTSNHIKALLMNILLGGTDTSASTVVWTMVELVKHPIVMKKAQEEVRKLIGNRAKVDEDDLQNLPYLKAVIMEGLRLHPPVPLLIPRETIDRCVIEGYEIKPKTLVYVNAWAIGRDPESWENPEEYVPERFLDSSIDYKGQDFQLIPFGGGRRGCPGIVMGTTTVELVLSNLLYSFDWELPEGMKIEDIDTAPMPGIVVHKKNALCLLARVHKDHEAE</sequence>
<protein>
    <recommendedName>
        <fullName evidence="15">Cytochrome P450</fullName>
    </recommendedName>
</protein>
<dbReference type="Pfam" id="PF00067">
    <property type="entry name" value="p450"/>
    <property type="match status" value="2"/>
</dbReference>
<keyword evidence="9 12" id="KW-0408">Iron</keyword>
<dbReference type="InterPro" id="IPR036396">
    <property type="entry name" value="Cyt_P450_sf"/>
</dbReference>
<evidence type="ECO:0000256" key="7">
    <source>
        <dbReference type="ARBA" id="ARBA00022989"/>
    </source>
</evidence>
<evidence type="ECO:0000256" key="6">
    <source>
        <dbReference type="ARBA" id="ARBA00022723"/>
    </source>
</evidence>
<keyword evidence="10" id="KW-0503">Monooxygenase</keyword>
<dbReference type="InterPro" id="IPR002401">
    <property type="entry name" value="Cyt_P450_E_grp-I"/>
</dbReference>
<comment type="caution">
    <text evidence="13">The sequence shown here is derived from an EMBL/GenBank/DDBJ whole genome shotgun (WGS) entry which is preliminary data.</text>
</comment>
<dbReference type="PANTHER" id="PTHR47955">
    <property type="entry name" value="CYTOCHROME P450 FAMILY 71 PROTEIN"/>
    <property type="match status" value="1"/>
</dbReference>
<evidence type="ECO:0000256" key="4">
    <source>
        <dbReference type="ARBA" id="ARBA00022617"/>
    </source>
</evidence>
<evidence type="ECO:0000256" key="5">
    <source>
        <dbReference type="ARBA" id="ARBA00022692"/>
    </source>
</evidence>
<keyword evidence="8" id="KW-0560">Oxidoreductase</keyword>
<dbReference type="GO" id="GO:0016705">
    <property type="term" value="F:oxidoreductase activity, acting on paired donors, with incorporation or reduction of molecular oxygen"/>
    <property type="evidence" value="ECO:0007669"/>
    <property type="project" value="InterPro"/>
</dbReference>
<evidence type="ECO:0000256" key="9">
    <source>
        <dbReference type="ARBA" id="ARBA00023004"/>
    </source>
</evidence>
<evidence type="ECO:0008006" key="15">
    <source>
        <dbReference type="Google" id="ProtNLM"/>
    </source>
</evidence>
<accession>A0AA89AYV9</accession>
<keyword evidence="5" id="KW-0812">Transmembrane</keyword>
<dbReference type="PROSITE" id="PS00086">
    <property type="entry name" value="CYTOCHROME_P450"/>
    <property type="match status" value="1"/>
</dbReference>
<evidence type="ECO:0000256" key="10">
    <source>
        <dbReference type="ARBA" id="ARBA00023033"/>
    </source>
</evidence>
<dbReference type="SUPFAM" id="SSF48264">
    <property type="entry name" value="Cytochrome P450"/>
    <property type="match status" value="2"/>
</dbReference>
<evidence type="ECO:0000256" key="8">
    <source>
        <dbReference type="ARBA" id="ARBA00023002"/>
    </source>
</evidence>
<comment type="subcellular location">
    <subcellularLocation>
        <location evidence="2">Membrane</location>
        <topology evidence="2">Single-pass membrane protein</topology>
    </subcellularLocation>
</comment>
<keyword evidence="6 12" id="KW-0479">Metal-binding</keyword>
<evidence type="ECO:0000313" key="13">
    <source>
        <dbReference type="EMBL" id="KAK3019813.1"/>
    </source>
</evidence>